<dbReference type="EMBL" id="CP006704">
    <property type="protein sequence ID" value="AIJ45107.1"/>
    <property type="molecule type" value="Genomic_DNA"/>
</dbReference>
<sequence length="323" mass="35329">MSLTAPLLPAAQALGTGASEIIVAYASGPADIPQAWDGLQLPHLQALLATLTPASLVQGDEMDFSPPHERALARGMQLPDTPGLIPWAALAAGDSSQACAFITPCHWHITPDQVHQTDPAGAPLDEDESRQLLALIAPWFSDDGITLEYRRADLWLARGAAFKGLATASMDRALGRDVRPWMPDPIQGAIIQRLQTELQMLLYTHVFNDRRAERGLPPINSFWVHGTGDLASLPAANSRTVCVDDLRHTALQGNVQGWQKAWQSLDSSLIAELQQRAARGEPVKLTLCGERNAVQWQSQPRGLMDKIKRVFGTKRLPDLREML</sequence>
<dbReference type="AlphaFoldDB" id="A0A076PP34"/>
<name>A0A076PP34_COMTE</name>
<dbReference type="RefSeq" id="WP_003058297.1">
    <property type="nucleotide sequence ID" value="NZ_CP006704.1"/>
</dbReference>
<evidence type="ECO:0000313" key="1">
    <source>
        <dbReference type="EMBL" id="AIJ45107.1"/>
    </source>
</evidence>
<dbReference type="HOGENOM" id="CLU_037503_1_1_4"/>
<protein>
    <recommendedName>
        <fullName evidence="3">Phosphoglycerate mutase</fullName>
    </recommendedName>
</protein>
<evidence type="ECO:0000313" key="2">
    <source>
        <dbReference type="Proteomes" id="UP000028782"/>
    </source>
</evidence>
<organism evidence="1 2">
    <name type="scientific">Comamonas testosteroni TK102</name>
    <dbReference type="NCBI Taxonomy" id="1392005"/>
    <lineage>
        <taxon>Bacteria</taxon>
        <taxon>Pseudomonadati</taxon>
        <taxon>Pseudomonadota</taxon>
        <taxon>Betaproteobacteria</taxon>
        <taxon>Burkholderiales</taxon>
        <taxon>Comamonadaceae</taxon>
        <taxon>Comamonas</taxon>
    </lineage>
</organism>
<proteinExistence type="predicted"/>
<dbReference type="Proteomes" id="UP000028782">
    <property type="component" value="Chromosome"/>
</dbReference>
<accession>A0A076PP34</accession>
<evidence type="ECO:0008006" key="3">
    <source>
        <dbReference type="Google" id="ProtNLM"/>
    </source>
</evidence>
<reference evidence="1 2" key="1">
    <citation type="journal article" date="2014" name="Genome Announc.">
        <title>Complete Genome Sequence of Polychlorinated Biphenyl Degrader Comamonas testosteroni TK102 (NBRC 109938).</title>
        <authorList>
            <person name="Fukuda K."/>
            <person name="Hosoyama A."/>
            <person name="Tsuchikane K."/>
            <person name="Ohji S."/>
            <person name="Yamazoe A."/>
            <person name="Fujita N."/>
            <person name="Shintani M."/>
            <person name="Kimbara K."/>
        </authorList>
    </citation>
    <scope>NUCLEOTIDE SEQUENCE [LARGE SCALE GENOMIC DNA]</scope>
    <source>
        <strain evidence="1">TK102</strain>
    </source>
</reference>
<dbReference type="KEGG" id="ctes:O987_04715"/>
<gene>
    <name evidence="1" type="ORF">O987_04715</name>
</gene>